<dbReference type="GO" id="GO:0019171">
    <property type="term" value="F:(3R)-hydroxyacyl-[acyl-carrier-protein] dehydratase activity"/>
    <property type="evidence" value="ECO:0007669"/>
    <property type="project" value="TreeGrafter"/>
</dbReference>
<dbReference type="InterPro" id="IPR029069">
    <property type="entry name" value="HotDog_dom_sf"/>
</dbReference>
<dbReference type="SUPFAM" id="SSF54637">
    <property type="entry name" value="Thioesterase/thiol ester dehydrase-isomerase"/>
    <property type="match status" value="1"/>
</dbReference>
<gene>
    <name evidence="2" type="ordered locus">AciX9_0487</name>
</gene>
<dbReference type="HOGENOM" id="CLU_094876_3_3_0"/>
<evidence type="ECO:0000259" key="1">
    <source>
        <dbReference type="Pfam" id="PF01575"/>
    </source>
</evidence>
<dbReference type="PANTHER" id="PTHR43437">
    <property type="entry name" value="HYDROXYACYL-THIOESTER DEHYDRATASE TYPE 2, MITOCHONDRIAL-RELATED"/>
    <property type="match status" value="1"/>
</dbReference>
<reference evidence="3" key="1">
    <citation type="submission" date="2011-01" db="EMBL/GenBank/DDBJ databases">
        <title>Complete sequence of chromosome of Acidobacterium sp. MP5ACTX9.</title>
        <authorList>
            <consortium name="US DOE Joint Genome Institute"/>
            <person name="Lucas S."/>
            <person name="Copeland A."/>
            <person name="Lapidus A."/>
            <person name="Cheng J.-F."/>
            <person name="Goodwin L."/>
            <person name="Pitluck S."/>
            <person name="Teshima H."/>
            <person name="Detter J.C."/>
            <person name="Han C."/>
            <person name="Tapia R."/>
            <person name="Land M."/>
            <person name="Hauser L."/>
            <person name="Kyrpides N."/>
            <person name="Ivanova N."/>
            <person name="Ovchinnikova G."/>
            <person name="Pagani I."/>
            <person name="Rawat S.R."/>
            <person name="Mannisto M."/>
            <person name="Haggblom M.M."/>
            <person name="Woyke T."/>
        </authorList>
    </citation>
    <scope>NUCLEOTIDE SEQUENCE [LARGE SCALE GENOMIC DNA]</scope>
    <source>
        <strain evidence="3">MP5ACTX9</strain>
    </source>
</reference>
<evidence type="ECO:0000313" key="3">
    <source>
        <dbReference type="Proteomes" id="UP000000343"/>
    </source>
</evidence>
<dbReference type="InterPro" id="IPR002539">
    <property type="entry name" value="MaoC-like_dom"/>
</dbReference>
<dbReference type="PANTHER" id="PTHR43437:SF3">
    <property type="entry name" value="HYDROXYACYL-THIOESTER DEHYDRATASE TYPE 2, MITOCHONDRIAL"/>
    <property type="match status" value="1"/>
</dbReference>
<dbReference type="GO" id="GO:0005835">
    <property type="term" value="C:fatty acid synthase complex"/>
    <property type="evidence" value="ECO:0007669"/>
    <property type="project" value="InterPro"/>
</dbReference>
<dbReference type="RefSeq" id="WP_013578887.1">
    <property type="nucleotide sequence ID" value="NC_015064.1"/>
</dbReference>
<dbReference type="STRING" id="1198114.AciX9_0487"/>
<dbReference type="OrthoDB" id="9801625at2"/>
<organism evidence="3">
    <name type="scientific">Granulicella tundricola (strain ATCC BAA-1859 / DSM 23138 / MP5ACTX9)</name>
    <dbReference type="NCBI Taxonomy" id="1198114"/>
    <lineage>
        <taxon>Bacteria</taxon>
        <taxon>Pseudomonadati</taxon>
        <taxon>Acidobacteriota</taxon>
        <taxon>Terriglobia</taxon>
        <taxon>Terriglobales</taxon>
        <taxon>Acidobacteriaceae</taxon>
        <taxon>Granulicella</taxon>
    </lineage>
</organism>
<dbReference type="KEGG" id="acm:AciX9_0487"/>
<dbReference type="PRINTS" id="PR01483">
    <property type="entry name" value="FASYNTHASE"/>
</dbReference>
<dbReference type="PaxDb" id="1198114-AciX9_0487"/>
<dbReference type="GO" id="GO:0006633">
    <property type="term" value="P:fatty acid biosynthetic process"/>
    <property type="evidence" value="ECO:0007669"/>
    <property type="project" value="InterPro"/>
</dbReference>
<dbReference type="eggNOG" id="COG2030">
    <property type="taxonomic scope" value="Bacteria"/>
</dbReference>
<dbReference type="InterPro" id="IPR050965">
    <property type="entry name" value="UPF0336/Enoyl-CoA_hydratase"/>
</dbReference>
<dbReference type="InterPro" id="IPR003965">
    <property type="entry name" value="Fatty_acid_synthase"/>
</dbReference>
<keyword evidence="3" id="KW-1185">Reference proteome</keyword>
<dbReference type="GO" id="GO:0004312">
    <property type="term" value="F:fatty acid synthase activity"/>
    <property type="evidence" value="ECO:0007669"/>
    <property type="project" value="InterPro"/>
</dbReference>
<dbReference type="AlphaFoldDB" id="E8WY20"/>
<feature type="domain" description="MaoC-like" evidence="1">
    <location>
        <begin position="20"/>
        <end position="108"/>
    </location>
</feature>
<dbReference type="EMBL" id="CP002480">
    <property type="protein sequence ID" value="ADW67559.1"/>
    <property type="molecule type" value="Genomic_DNA"/>
</dbReference>
<sequence>MNLYRWPDIHLGLAHSFEAVFTEQMTKNFAELSGDINPLHVDAEYAAAAGFASPVIFGLMSSALYSQLAGVYLPGKYALLQGIDLDFNAPCFVGEVLTVKGEVTFMTEAYHRFEAKASIRKKDGKLVSKATLRIGFHGE</sequence>
<protein>
    <submittedName>
        <fullName evidence="2">MaoC domain protein dehydratase</fullName>
    </submittedName>
</protein>
<dbReference type="Gene3D" id="3.10.129.10">
    <property type="entry name" value="Hotdog Thioesterase"/>
    <property type="match status" value="1"/>
</dbReference>
<dbReference type="Proteomes" id="UP000000343">
    <property type="component" value="Chromosome"/>
</dbReference>
<name>E8WY20_GRATM</name>
<dbReference type="Pfam" id="PF01575">
    <property type="entry name" value="MaoC_dehydratas"/>
    <property type="match status" value="1"/>
</dbReference>
<accession>E8WY20</accession>
<evidence type="ECO:0000313" key="2">
    <source>
        <dbReference type="EMBL" id="ADW67559.1"/>
    </source>
</evidence>
<proteinExistence type="predicted"/>